<feature type="compositionally biased region" description="Polar residues" evidence="6">
    <location>
        <begin position="41"/>
        <end position="58"/>
    </location>
</feature>
<gene>
    <name evidence="9" type="ORF">D3M95_00330</name>
</gene>
<accession>A0A418Q9L3</accession>
<evidence type="ECO:0000256" key="7">
    <source>
        <dbReference type="SAM" id="Phobius"/>
    </source>
</evidence>
<dbReference type="EMBL" id="QXJK01000001">
    <property type="protein sequence ID" value="RIX36697.1"/>
    <property type="molecule type" value="Genomic_DNA"/>
</dbReference>
<evidence type="ECO:0000313" key="10">
    <source>
        <dbReference type="Proteomes" id="UP000285278"/>
    </source>
</evidence>
<dbReference type="PANTHER" id="PTHR36115:SF4">
    <property type="entry name" value="MEMBRANE PROTEIN"/>
    <property type="match status" value="1"/>
</dbReference>
<dbReference type="InterPro" id="IPR051791">
    <property type="entry name" value="Pra-immunoreactive"/>
</dbReference>
<dbReference type="AlphaFoldDB" id="A0A418Q9L3"/>
<dbReference type="STRING" id="1451189.CFAL_08640"/>
<feature type="compositionally biased region" description="Polar residues" evidence="6">
    <location>
        <begin position="65"/>
        <end position="82"/>
    </location>
</feature>
<evidence type="ECO:0000256" key="1">
    <source>
        <dbReference type="ARBA" id="ARBA00004651"/>
    </source>
</evidence>
<evidence type="ECO:0000256" key="2">
    <source>
        <dbReference type="ARBA" id="ARBA00022475"/>
    </source>
</evidence>
<dbReference type="Pfam" id="PF06271">
    <property type="entry name" value="RDD"/>
    <property type="match status" value="1"/>
</dbReference>
<feature type="domain" description="RDD" evidence="8">
    <location>
        <begin position="112"/>
        <end position="269"/>
    </location>
</feature>
<feature type="compositionally biased region" description="Polar residues" evidence="6">
    <location>
        <begin position="1"/>
        <end position="34"/>
    </location>
</feature>
<evidence type="ECO:0000256" key="3">
    <source>
        <dbReference type="ARBA" id="ARBA00022692"/>
    </source>
</evidence>
<evidence type="ECO:0000256" key="5">
    <source>
        <dbReference type="ARBA" id="ARBA00023136"/>
    </source>
</evidence>
<evidence type="ECO:0000256" key="4">
    <source>
        <dbReference type="ARBA" id="ARBA00022989"/>
    </source>
</evidence>
<dbReference type="OrthoDB" id="4412989at2"/>
<feature type="transmembrane region" description="Helical" evidence="7">
    <location>
        <begin position="119"/>
        <end position="142"/>
    </location>
</feature>
<keyword evidence="4 7" id="KW-1133">Transmembrane helix</keyword>
<comment type="subcellular location">
    <subcellularLocation>
        <location evidence="1">Cell membrane</location>
        <topology evidence="1">Multi-pass membrane protein</topology>
    </subcellularLocation>
</comment>
<dbReference type="RefSeq" id="WP_025403286.1">
    <property type="nucleotide sequence ID" value="NZ_CBCRUA010000001.1"/>
</dbReference>
<proteinExistence type="predicted"/>
<dbReference type="GO" id="GO:0005886">
    <property type="term" value="C:plasma membrane"/>
    <property type="evidence" value="ECO:0007669"/>
    <property type="project" value="UniProtKB-SubCell"/>
</dbReference>
<keyword evidence="2" id="KW-1003">Cell membrane</keyword>
<feature type="transmembrane region" description="Helical" evidence="7">
    <location>
        <begin position="168"/>
        <end position="188"/>
    </location>
</feature>
<feature type="compositionally biased region" description="Low complexity" evidence="6">
    <location>
        <begin position="83"/>
        <end position="100"/>
    </location>
</feature>
<keyword evidence="10" id="KW-1185">Reference proteome</keyword>
<sequence length="276" mass="29375">MTNNNPYGSNPYGSDSNNQNPYGSSPQEPANGNNFPGYPASDSSNTGNPEASPQQPYGQQAYGEQPQTDQPYGTGQGYQADNSYQSYPGQPGQQGYGAYPTTGNEMAPNGQYTSAGKRFLGYLIDFILIQLIVGGLLTYFIAGEAINEWIQASVDAAQAGVEAPDMPYGSLATASILSLVVWFAYRILMETAKGGSLGHMALGNRVINANGTNPTALESFKRNSWFLVLSLLGALNMLGILLGLVLYIALGVTISRSPIKQSFADKWAGTVVVDKN</sequence>
<comment type="caution">
    <text evidence="9">The sequence shown here is derived from an EMBL/GenBank/DDBJ whole genome shotgun (WGS) entry which is preliminary data.</text>
</comment>
<feature type="region of interest" description="Disordered" evidence="6">
    <location>
        <begin position="1"/>
        <end position="102"/>
    </location>
</feature>
<keyword evidence="3 7" id="KW-0812">Transmembrane</keyword>
<evidence type="ECO:0000259" key="8">
    <source>
        <dbReference type="Pfam" id="PF06271"/>
    </source>
</evidence>
<organism evidence="9 10">
    <name type="scientific">Corynebacterium falsenii</name>
    <dbReference type="NCBI Taxonomy" id="108486"/>
    <lineage>
        <taxon>Bacteria</taxon>
        <taxon>Bacillati</taxon>
        <taxon>Actinomycetota</taxon>
        <taxon>Actinomycetes</taxon>
        <taxon>Mycobacteriales</taxon>
        <taxon>Corynebacteriaceae</taxon>
        <taxon>Corynebacterium</taxon>
    </lineage>
</organism>
<evidence type="ECO:0000313" key="9">
    <source>
        <dbReference type="EMBL" id="RIX36697.1"/>
    </source>
</evidence>
<dbReference type="Proteomes" id="UP000285278">
    <property type="component" value="Unassembled WGS sequence"/>
</dbReference>
<keyword evidence="5 7" id="KW-0472">Membrane</keyword>
<name>A0A418Q9L3_9CORY</name>
<protein>
    <submittedName>
        <fullName evidence="9">RDD family protein</fullName>
    </submittedName>
</protein>
<dbReference type="InterPro" id="IPR010432">
    <property type="entry name" value="RDD"/>
</dbReference>
<dbReference type="PANTHER" id="PTHR36115">
    <property type="entry name" value="PROLINE-RICH ANTIGEN HOMOLOG-RELATED"/>
    <property type="match status" value="1"/>
</dbReference>
<evidence type="ECO:0000256" key="6">
    <source>
        <dbReference type="SAM" id="MobiDB-lite"/>
    </source>
</evidence>
<feature type="transmembrane region" description="Helical" evidence="7">
    <location>
        <begin position="225"/>
        <end position="250"/>
    </location>
</feature>
<reference evidence="9 10" key="1">
    <citation type="submission" date="2018-09" db="EMBL/GenBank/DDBJ databases">
        <title>Optimization and identification of Corynebacterium falsenii FN1-14 from fish paste.</title>
        <authorList>
            <person name="Daroonpunt R."/>
            <person name="Tanasupawat S."/>
        </authorList>
    </citation>
    <scope>NUCLEOTIDE SEQUENCE [LARGE SCALE GENOMIC DNA]</scope>
    <source>
        <strain evidence="9 10">FN1-14</strain>
    </source>
</reference>